<dbReference type="STRING" id="1797532.A2729_03010"/>
<evidence type="ECO:0000313" key="3">
    <source>
        <dbReference type="EMBL" id="OGY42858.1"/>
    </source>
</evidence>
<comment type="caution">
    <text evidence="3">The sequence shown here is derived from an EMBL/GenBank/DDBJ whole genome shotgun (WGS) entry which is preliminary data.</text>
</comment>
<evidence type="ECO:0000256" key="2">
    <source>
        <dbReference type="SAM" id="Phobius"/>
    </source>
</evidence>
<evidence type="ECO:0000313" key="4">
    <source>
        <dbReference type="Proteomes" id="UP000178930"/>
    </source>
</evidence>
<proteinExistence type="predicted"/>
<feature type="transmembrane region" description="Helical" evidence="2">
    <location>
        <begin position="229"/>
        <end position="249"/>
    </location>
</feature>
<protein>
    <submittedName>
        <fullName evidence="3">Uncharacterized protein</fullName>
    </submittedName>
</protein>
<reference evidence="3 4" key="1">
    <citation type="journal article" date="2016" name="Nat. Commun.">
        <title>Thousands of microbial genomes shed light on interconnected biogeochemical processes in an aquifer system.</title>
        <authorList>
            <person name="Anantharaman K."/>
            <person name="Brown C.T."/>
            <person name="Hug L.A."/>
            <person name="Sharon I."/>
            <person name="Castelle C.J."/>
            <person name="Probst A.J."/>
            <person name="Thomas B.C."/>
            <person name="Singh A."/>
            <person name="Wilkins M.J."/>
            <person name="Karaoz U."/>
            <person name="Brodie E.L."/>
            <person name="Williams K.H."/>
            <person name="Hubbard S.S."/>
            <person name="Banfield J.F."/>
        </authorList>
    </citation>
    <scope>NUCLEOTIDE SEQUENCE [LARGE SCALE GENOMIC DNA]</scope>
</reference>
<feature type="region of interest" description="Disordered" evidence="1">
    <location>
        <begin position="16"/>
        <end position="101"/>
    </location>
</feature>
<name>A0A1G1XS63_9BACT</name>
<accession>A0A1G1XS63</accession>
<gene>
    <name evidence="3" type="ORF">A2729_03010</name>
</gene>
<keyword evidence="2" id="KW-0472">Membrane</keyword>
<evidence type="ECO:0000256" key="1">
    <source>
        <dbReference type="SAM" id="MobiDB-lite"/>
    </source>
</evidence>
<dbReference type="PANTHER" id="PTHR40278">
    <property type="entry name" value="DNA UTILIZATION PROTEIN HOFN"/>
    <property type="match status" value="1"/>
</dbReference>
<keyword evidence="2" id="KW-0812">Transmembrane</keyword>
<dbReference type="AlphaFoldDB" id="A0A1G1XS63"/>
<dbReference type="Proteomes" id="UP000178930">
    <property type="component" value="Unassembled WGS sequence"/>
</dbReference>
<dbReference type="EMBL" id="MHIB01000049">
    <property type="protein sequence ID" value="OGY42858.1"/>
    <property type="molecule type" value="Genomic_DNA"/>
</dbReference>
<organism evidence="3 4">
    <name type="scientific">Candidatus Buchananbacteria bacterium RIFCSPHIGHO2_01_FULL_39_14</name>
    <dbReference type="NCBI Taxonomy" id="1797532"/>
    <lineage>
        <taxon>Bacteria</taxon>
        <taxon>Candidatus Buchananiibacteriota</taxon>
    </lineage>
</organism>
<sequence>MADINLLPEELREKEEHELKAAQKKPKSFPIELSKPQINQEKKSSVWQKIFTKKPKATEKQVPLSKPTPVTPASPSARLDSAKRASQSGLGGPTPSVVQPDVKLAPTFDLVKPSQTELTPNQAPNKEQAVVAAKLEIKEKKADKKPKFGQFNFRKLKAWSKNFSPSKKMFASPNARLDSAKRASQGGPTRQEKKAAAAPASSFVDINLMPAELAKHPELELSRKLTQTGLIFGGAILLVIVIYLGITWYQLVIARKIQKLEAEITRLDTQIASRKIEQDAALDLAKRLEMVKQMLDNHVYWTKFFEMLERYTIDEVYYTNFAMAGHDKLIIAAVAKDYQSVAKQLVAFKQAKDFIQDVRIDAAQAQIDASGFYQGVSFNINLEFLPEVFIKRN</sequence>
<dbReference type="InterPro" id="IPR052534">
    <property type="entry name" value="Extracell_DNA_Util/SecSys_Comp"/>
</dbReference>
<keyword evidence="2" id="KW-1133">Transmembrane helix</keyword>
<dbReference type="PANTHER" id="PTHR40278:SF1">
    <property type="entry name" value="DNA UTILIZATION PROTEIN HOFN"/>
    <property type="match status" value="1"/>
</dbReference>
<feature type="region of interest" description="Disordered" evidence="1">
    <location>
        <begin position="174"/>
        <end position="198"/>
    </location>
</feature>